<dbReference type="Gene3D" id="3.30.70.270">
    <property type="match status" value="1"/>
</dbReference>
<dbReference type="GO" id="GO:1902201">
    <property type="term" value="P:negative regulation of bacterial-type flagellum-dependent cell motility"/>
    <property type="evidence" value="ECO:0007669"/>
    <property type="project" value="TreeGrafter"/>
</dbReference>
<dbReference type="AlphaFoldDB" id="A0A660SFX9"/>
<dbReference type="Pfam" id="PF00990">
    <property type="entry name" value="GGDEF"/>
    <property type="match status" value="1"/>
</dbReference>
<dbReference type="InterPro" id="IPR043128">
    <property type="entry name" value="Rev_trsase/Diguanyl_cyclase"/>
</dbReference>
<dbReference type="CDD" id="cd01949">
    <property type="entry name" value="GGDEF"/>
    <property type="match status" value="1"/>
</dbReference>
<accession>A0A660SFX9</accession>
<dbReference type="Gene3D" id="3.30.450.40">
    <property type="match status" value="2"/>
</dbReference>
<dbReference type="SMART" id="SM00267">
    <property type="entry name" value="GGDEF"/>
    <property type="match status" value="1"/>
</dbReference>
<dbReference type="Pfam" id="PF13185">
    <property type="entry name" value="GAF_2"/>
    <property type="match status" value="1"/>
</dbReference>
<feature type="domain" description="GGDEF" evidence="1">
    <location>
        <begin position="367"/>
        <end position="496"/>
    </location>
</feature>
<dbReference type="PROSITE" id="PS50887">
    <property type="entry name" value="GGDEF"/>
    <property type="match status" value="1"/>
</dbReference>
<dbReference type="InterPro" id="IPR029016">
    <property type="entry name" value="GAF-like_dom_sf"/>
</dbReference>
<dbReference type="SUPFAM" id="SSF55781">
    <property type="entry name" value="GAF domain-like"/>
    <property type="match status" value="2"/>
</dbReference>
<dbReference type="SUPFAM" id="SSF55073">
    <property type="entry name" value="Nucleotide cyclase"/>
    <property type="match status" value="1"/>
</dbReference>
<reference evidence="2 3" key="1">
    <citation type="submission" date="2018-06" db="EMBL/GenBank/DDBJ databases">
        <title>Extensive metabolic versatility and redundancy in microbially diverse, dynamic hydrothermal sediments.</title>
        <authorList>
            <person name="Dombrowski N."/>
            <person name="Teske A."/>
            <person name="Baker B.J."/>
        </authorList>
    </citation>
    <scope>NUCLEOTIDE SEQUENCE [LARGE SCALE GENOMIC DNA]</scope>
    <source>
        <strain evidence="2">B10_G13</strain>
    </source>
</reference>
<dbReference type="NCBIfam" id="TIGR00254">
    <property type="entry name" value="GGDEF"/>
    <property type="match status" value="1"/>
</dbReference>
<evidence type="ECO:0000313" key="2">
    <source>
        <dbReference type="EMBL" id="RKX69472.1"/>
    </source>
</evidence>
<dbReference type="PANTHER" id="PTHR45138:SF6">
    <property type="entry name" value="DIGUANYLATE CYCLASE DGCN"/>
    <property type="match status" value="1"/>
</dbReference>
<dbReference type="PANTHER" id="PTHR45138">
    <property type="entry name" value="REGULATORY COMPONENTS OF SENSORY TRANSDUCTION SYSTEM"/>
    <property type="match status" value="1"/>
</dbReference>
<dbReference type="Pfam" id="PF01590">
    <property type="entry name" value="GAF"/>
    <property type="match status" value="1"/>
</dbReference>
<dbReference type="InterPro" id="IPR050469">
    <property type="entry name" value="Diguanylate_Cyclase"/>
</dbReference>
<dbReference type="EMBL" id="QNBD01000189">
    <property type="protein sequence ID" value="RKX69472.1"/>
    <property type="molecule type" value="Genomic_DNA"/>
</dbReference>
<dbReference type="InterPro" id="IPR000160">
    <property type="entry name" value="GGDEF_dom"/>
</dbReference>
<dbReference type="InterPro" id="IPR029787">
    <property type="entry name" value="Nucleotide_cyclase"/>
</dbReference>
<dbReference type="FunFam" id="3.30.70.270:FF:000001">
    <property type="entry name" value="Diguanylate cyclase domain protein"/>
    <property type="match status" value="1"/>
</dbReference>
<sequence>MMEYDYNTINSIIPDIMFLHNRSLILNKVLESTYKIASVDASVIFTCDNSKGNLIFESSFKFPKRYIKSLTSTKNIDTMIEILKSKKTCIIDDSNDSKPCFNNIKPEYYKSVVIIPIMYQSILLGLLNVYYRKDIDTDDNTLENLNILSKFTAIALNNSSLFKESINTVDRLSCINKINKKLSTTIDLKKLLKYIYNEINKLFKAKNFYIAIYDYDNSTISFLYEIYNGKKIEEFTRPFKNGITEYIIQTKHPFFCNSNVDDELVKRGIGKFGKSTKSFLGIPLITSNRVIGVLSIQDYRKSNAYNKSDLELILTLAPTLSSSINNALLYKKLNYMAIHDALTDAYNFRHFYEYINGLIYRTRHNKSYFSLLLLDLDDFKNINDTYGHLTGDNILKEYVDLLKNTMDKNVKIFRYGGDEFIIIIEHSKEYAIGIAEKILRSIRSHIFSSNIKLTCSIGVGGYPTDSKNITKLIKITDKYMYIAKNNGKNKYWAGMK</sequence>
<dbReference type="SMART" id="SM00065">
    <property type="entry name" value="GAF"/>
    <property type="match status" value="2"/>
</dbReference>
<proteinExistence type="predicted"/>
<dbReference type="GO" id="GO:0005886">
    <property type="term" value="C:plasma membrane"/>
    <property type="evidence" value="ECO:0007669"/>
    <property type="project" value="TreeGrafter"/>
</dbReference>
<comment type="caution">
    <text evidence="2">The sequence shown here is derived from an EMBL/GenBank/DDBJ whole genome shotgun (WGS) entry which is preliminary data.</text>
</comment>
<dbReference type="GO" id="GO:0043709">
    <property type="term" value="P:cell adhesion involved in single-species biofilm formation"/>
    <property type="evidence" value="ECO:0007669"/>
    <property type="project" value="TreeGrafter"/>
</dbReference>
<dbReference type="InterPro" id="IPR003018">
    <property type="entry name" value="GAF"/>
</dbReference>
<name>A0A660SFX9_UNCT6</name>
<organism evidence="2 3">
    <name type="scientific">candidate division TA06 bacterium</name>
    <dbReference type="NCBI Taxonomy" id="2250710"/>
    <lineage>
        <taxon>Bacteria</taxon>
        <taxon>Bacteria division TA06</taxon>
    </lineage>
</organism>
<evidence type="ECO:0000259" key="1">
    <source>
        <dbReference type="PROSITE" id="PS50887"/>
    </source>
</evidence>
<dbReference type="GO" id="GO:0052621">
    <property type="term" value="F:diguanylate cyclase activity"/>
    <property type="evidence" value="ECO:0007669"/>
    <property type="project" value="TreeGrafter"/>
</dbReference>
<gene>
    <name evidence="2" type="ORF">DRP43_04340</name>
</gene>
<evidence type="ECO:0000313" key="3">
    <source>
        <dbReference type="Proteomes" id="UP000271125"/>
    </source>
</evidence>
<dbReference type="Proteomes" id="UP000271125">
    <property type="component" value="Unassembled WGS sequence"/>
</dbReference>
<protein>
    <recommendedName>
        <fullName evidence="1">GGDEF domain-containing protein</fullName>
    </recommendedName>
</protein>